<dbReference type="AlphaFoldDB" id="H8XP68"/>
<evidence type="ECO:0000313" key="1">
    <source>
        <dbReference type="EMBL" id="CCG53142.1"/>
    </source>
</evidence>
<dbReference type="HOGENOM" id="CLU_1545681_0_0_10"/>
<dbReference type="RefSeq" id="WP_014388268.1">
    <property type="nucleotide sequence ID" value="NC_017025.1"/>
</dbReference>
<protein>
    <recommendedName>
        <fullName evidence="3">Apea-like HEPN domain-containing protein</fullName>
    </recommendedName>
</protein>
<evidence type="ECO:0000313" key="2">
    <source>
        <dbReference type="Proteomes" id="UP000007599"/>
    </source>
</evidence>
<name>H8XP68_FLAIG</name>
<organism evidence="1 2">
    <name type="scientific">Flavobacterium indicum (strain DSM 17447 / CIP 109464 / GPTSA100-9)</name>
    <dbReference type="NCBI Taxonomy" id="1094466"/>
    <lineage>
        <taxon>Bacteria</taxon>
        <taxon>Pseudomonadati</taxon>
        <taxon>Bacteroidota</taxon>
        <taxon>Flavobacteriia</taxon>
        <taxon>Flavobacteriales</taxon>
        <taxon>Flavobacteriaceae</taxon>
        <taxon>Flavobacterium</taxon>
    </lineage>
</organism>
<dbReference type="OrthoDB" id="1904255at2"/>
<proteinExistence type="predicted"/>
<dbReference type="PATRIC" id="fig|1094466.5.peg.1157"/>
<evidence type="ECO:0008006" key="3">
    <source>
        <dbReference type="Google" id="ProtNLM"/>
    </source>
</evidence>
<keyword evidence="2" id="KW-1185">Reference proteome</keyword>
<accession>H8XP68</accession>
<dbReference type="Proteomes" id="UP000007599">
    <property type="component" value="Chromosome I"/>
</dbReference>
<reference evidence="2" key="2">
    <citation type="submission" date="2012-03" db="EMBL/GenBank/DDBJ databases">
        <title>Complete genome sequence of Flavobacterium indicum GPTSA100-9T, isolated from warm spring water.</title>
        <authorList>
            <person name="Barbier P."/>
            <person name="Houel A."/>
            <person name="Loux V."/>
            <person name="Poulain J."/>
            <person name="Bernardet J.-F."/>
            <person name="Touchon M."/>
            <person name="Duchaud E."/>
        </authorList>
    </citation>
    <scope>NUCLEOTIDE SEQUENCE [LARGE SCALE GENOMIC DNA]</scope>
    <source>
        <strain evidence="2">DSM 17447 / CIP 109464 / GPTSA100-9</strain>
    </source>
</reference>
<sequence length="183" mass="21944">MNENFVIEWLKNYFAKPQLDEQALKPVLHFSLLWNLFEHTYFTDDRHLSPKRLLDLSDISNNNLSDDCLNTIFNFFKERYFPNNQLDNRFTTVRLDTVERNGQPSNYTFCQTTFTANNPTKCDKTKTVFLIVHRFRNNLFHGRKNPETLNIYEQPFKEINKFLIHFIETTADNNLINNQRQIL</sequence>
<reference evidence="1 2" key="1">
    <citation type="journal article" date="2012" name="J. Bacteriol.">
        <title>Complete Genome Sequence of Flavobacterium indicum GPSTA100-9T, Isolated from Warm Spring Water.</title>
        <authorList>
            <person name="Barbier P."/>
            <person name="Houel A."/>
            <person name="Loux V."/>
            <person name="Poulain J."/>
            <person name="Bernardet J.F."/>
            <person name="Touchon M."/>
            <person name="Duchaud E."/>
        </authorList>
    </citation>
    <scope>NUCLEOTIDE SEQUENCE [LARGE SCALE GENOMIC DNA]</scope>
    <source>
        <strain evidence="2">DSM 17447 / CIP 109464 / GPTSA100-9</strain>
    </source>
</reference>
<gene>
    <name evidence="1" type="ordered locus">KQS_05890</name>
</gene>
<dbReference type="EMBL" id="HE774682">
    <property type="protein sequence ID" value="CCG53142.1"/>
    <property type="molecule type" value="Genomic_DNA"/>
</dbReference>
<dbReference type="KEGG" id="fin:KQS_05890"/>